<organism evidence="1 2">
    <name type="scientific">Acetobacter cerevisiae</name>
    <dbReference type="NCBI Taxonomy" id="178900"/>
    <lineage>
        <taxon>Bacteria</taxon>
        <taxon>Pseudomonadati</taxon>
        <taxon>Pseudomonadota</taxon>
        <taxon>Alphaproteobacteria</taxon>
        <taxon>Acetobacterales</taxon>
        <taxon>Acetobacteraceae</taxon>
        <taxon>Acetobacter</taxon>
    </lineage>
</organism>
<dbReference type="Proteomes" id="UP000075473">
    <property type="component" value="Unassembled WGS sequence"/>
</dbReference>
<sequence>MVMESHLSDAVLSEGPGALGSRPGEILPNALQVGVKINRRRQIFFYRAGWCCLNSATVELWAVMLDRTQRCLSDLFLGADPLPCFPGGLKRRMISVGITQVELPKKRKPYRPPNTLRAEFDQQLVMTVFHPCH</sequence>
<dbReference type="EMBL" id="LHZA01000109">
    <property type="protein sequence ID" value="KXU99125.1"/>
    <property type="molecule type" value="Genomic_DNA"/>
</dbReference>
<accession>A0A149QP94</accession>
<reference evidence="1 2" key="1">
    <citation type="submission" date="2015-06" db="EMBL/GenBank/DDBJ databases">
        <title>Improved classification and identification of acetic acid bacteria using matrix-assisted laser desorption/ionization time-of-flight mass spectrometry; Gluconobacter nephelii and Gluconobacter uchimurae are later heterotypic synonyms of Gluconobacter japonicus and Gluconobacter oxydans, respectively.</title>
        <authorList>
            <person name="Li L."/>
            <person name="Cleenwerck I."/>
            <person name="De Vuyst L."/>
            <person name="Vandamme P."/>
        </authorList>
    </citation>
    <scope>NUCLEOTIDE SEQUENCE [LARGE SCALE GENOMIC DNA]</scope>
    <source>
        <strain evidence="1 2">LMG 1625</strain>
    </source>
</reference>
<dbReference type="PATRIC" id="fig|178900.5.peg.5"/>
<name>A0A149QP94_9PROT</name>
<comment type="caution">
    <text evidence="1">The sequence shown here is derived from an EMBL/GenBank/DDBJ whole genome shotgun (WGS) entry which is preliminary data.</text>
</comment>
<evidence type="ECO:0000313" key="2">
    <source>
        <dbReference type="Proteomes" id="UP000075473"/>
    </source>
</evidence>
<proteinExistence type="predicted"/>
<gene>
    <name evidence="1" type="ORF">AD928_02660</name>
</gene>
<protein>
    <submittedName>
        <fullName evidence="1">Uncharacterized protein</fullName>
    </submittedName>
</protein>
<dbReference type="AlphaFoldDB" id="A0A149QP94"/>
<evidence type="ECO:0000313" key="1">
    <source>
        <dbReference type="EMBL" id="KXU99125.1"/>
    </source>
</evidence>